<evidence type="ECO:0000256" key="3">
    <source>
        <dbReference type="ARBA" id="ARBA00022527"/>
    </source>
</evidence>
<dbReference type="InterPro" id="IPR000719">
    <property type="entry name" value="Prot_kinase_dom"/>
</dbReference>
<evidence type="ECO:0000259" key="12">
    <source>
        <dbReference type="PROSITE" id="PS50011"/>
    </source>
</evidence>
<name>A0A915D7U9_9BILA</name>
<dbReference type="PROSITE" id="PS00107">
    <property type="entry name" value="PROTEIN_KINASE_ATP"/>
    <property type="match status" value="1"/>
</dbReference>
<dbReference type="Gene3D" id="1.10.510.10">
    <property type="entry name" value="Transferase(Phosphotransferase) domain 1"/>
    <property type="match status" value="1"/>
</dbReference>
<dbReference type="PANTHER" id="PTHR44899">
    <property type="entry name" value="CAMK FAMILY PROTEIN KINASE"/>
    <property type="match status" value="1"/>
</dbReference>
<dbReference type="PROSITE" id="PS00108">
    <property type="entry name" value="PROTEIN_KINASE_ST"/>
    <property type="match status" value="1"/>
</dbReference>
<dbReference type="GO" id="GO:0004674">
    <property type="term" value="F:protein serine/threonine kinase activity"/>
    <property type="evidence" value="ECO:0007669"/>
    <property type="project" value="UniProtKB-KW"/>
</dbReference>
<evidence type="ECO:0000256" key="10">
    <source>
        <dbReference type="PROSITE-ProRule" id="PRU10141"/>
    </source>
</evidence>
<comment type="catalytic activity">
    <reaction evidence="8">
        <text>L-threonyl-[protein] + ATP = O-phospho-L-threonyl-[protein] + ADP + H(+)</text>
        <dbReference type="Rhea" id="RHEA:46608"/>
        <dbReference type="Rhea" id="RHEA-COMP:11060"/>
        <dbReference type="Rhea" id="RHEA-COMP:11605"/>
        <dbReference type="ChEBI" id="CHEBI:15378"/>
        <dbReference type="ChEBI" id="CHEBI:30013"/>
        <dbReference type="ChEBI" id="CHEBI:30616"/>
        <dbReference type="ChEBI" id="CHEBI:61977"/>
        <dbReference type="ChEBI" id="CHEBI:456216"/>
        <dbReference type="EC" id="2.7.11.1"/>
    </reaction>
</comment>
<evidence type="ECO:0000256" key="9">
    <source>
        <dbReference type="ARBA" id="ARBA00048679"/>
    </source>
</evidence>
<evidence type="ECO:0000313" key="13">
    <source>
        <dbReference type="Proteomes" id="UP000887574"/>
    </source>
</evidence>
<dbReference type="EC" id="2.7.11.1" evidence="2"/>
<organism evidence="13 14">
    <name type="scientific">Ditylenchus dipsaci</name>
    <dbReference type="NCBI Taxonomy" id="166011"/>
    <lineage>
        <taxon>Eukaryota</taxon>
        <taxon>Metazoa</taxon>
        <taxon>Ecdysozoa</taxon>
        <taxon>Nematoda</taxon>
        <taxon>Chromadorea</taxon>
        <taxon>Rhabditida</taxon>
        <taxon>Tylenchina</taxon>
        <taxon>Tylenchomorpha</taxon>
        <taxon>Sphaerularioidea</taxon>
        <taxon>Anguinidae</taxon>
        <taxon>Anguininae</taxon>
        <taxon>Ditylenchus</taxon>
    </lineage>
</organism>
<dbReference type="GO" id="GO:0005524">
    <property type="term" value="F:ATP binding"/>
    <property type="evidence" value="ECO:0007669"/>
    <property type="project" value="UniProtKB-UniRule"/>
</dbReference>
<evidence type="ECO:0000256" key="2">
    <source>
        <dbReference type="ARBA" id="ARBA00012513"/>
    </source>
</evidence>
<evidence type="ECO:0000256" key="11">
    <source>
        <dbReference type="RuleBase" id="RU000304"/>
    </source>
</evidence>
<comment type="catalytic activity">
    <reaction evidence="9">
        <text>L-seryl-[protein] + ATP = O-phospho-L-seryl-[protein] + ADP + H(+)</text>
        <dbReference type="Rhea" id="RHEA:17989"/>
        <dbReference type="Rhea" id="RHEA-COMP:9863"/>
        <dbReference type="Rhea" id="RHEA-COMP:11604"/>
        <dbReference type="ChEBI" id="CHEBI:15378"/>
        <dbReference type="ChEBI" id="CHEBI:29999"/>
        <dbReference type="ChEBI" id="CHEBI:30616"/>
        <dbReference type="ChEBI" id="CHEBI:83421"/>
        <dbReference type="ChEBI" id="CHEBI:456216"/>
        <dbReference type="EC" id="2.7.11.1"/>
    </reaction>
</comment>
<reference evidence="14" key="1">
    <citation type="submission" date="2022-11" db="UniProtKB">
        <authorList>
            <consortium name="WormBaseParasite"/>
        </authorList>
    </citation>
    <scope>IDENTIFICATION</scope>
</reference>
<evidence type="ECO:0000256" key="7">
    <source>
        <dbReference type="ARBA" id="ARBA00022840"/>
    </source>
</evidence>
<dbReference type="AlphaFoldDB" id="A0A915D7U9"/>
<keyword evidence="7 10" id="KW-0067">ATP-binding</keyword>
<evidence type="ECO:0000313" key="14">
    <source>
        <dbReference type="WBParaSite" id="jg16968"/>
    </source>
</evidence>
<evidence type="ECO:0000256" key="5">
    <source>
        <dbReference type="ARBA" id="ARBA00022741"/>
    </source>
</evidence>
<feature type="binding site" evidence="10">
    <location>
        <position position="42"/>
    </location>
    <ligand>
        <name>ATP</name>
        <dbReference type="ChEBI" id="CHEBI:30616"/>
    </ligand>
</feature>
<dbReference type="InterPro" id="IPR017441">
    <property type="entry name" value="Protein_kinase_ATP_BS"/>
</dbReference>
<dbReference type="PROSITE" id="PS50011">
    <property type="entry name" value="PROTEIN_KINASE_DOM"/>
    <property type="match status" value="1"/>
</dbReference>
<dbReference type="InterPro" id="IPR011009">
    <property type="entry name" value="Kinase-like_dom_sf"/>
</dbReference>
<dbReference type="PANTHER" id="PTHR44899:SF3">
    <property type="entry name" value="SERINE_THREONINE-PROTEIN KINASE NEK1"/>
    <property type="match status" value="1"/>
</dbReference>
<evidence type="ECO:0000256" key="4">
    <source>
        <dbReference type="ARBA" id="ARBA00022679"/>
    </source>
</evidence>
<keyword evidence="5 10" id="KW-0547">Nucleotide-binding</keyword>
<keyword evidence="13" id="KW-1185">Reference proteome</keyword>
<comment type="similarity">
    <text evidence="1">Belongs to the protein kinase superfamily. NEK Ser/Thr protein kinase family. NIMA subfamily.</text>
</comment>
<feature type="domain" description="Protein kinase" evidence="12">
    <location>
        <begin position="11"/>
        <end position="277"/>
    </location>
</feature>
<keyword evidence="4" id="KW-0808">Transferase</keyword>
<protein>
    <recommendedName>
        <fullName evidence="2">non-specific serine/threonine protein kinase</fullName>
        <ecNumber evidence="2">2.7.11.1</ecNumber>
    </recommendedName>
</protein>
<dbReference type="SUPFAM" id="SSF56112">
    <property type="entry name" value="Protein kinase-like (PK-like)"/>
    <property type="match status" value="1"/>
</dbReference>
<dbReference type="Gene3D" id="3.30.200.20">
    <property type="entry name" value="Phosphorylase Kinase, domain 1"/>
    <property type="match status" value="1"/>
</dbReference>
<keyword evidence="6" id="KW-0418">Kinase</keyword>
<accession>A0A915D7U9</accession>
<evidence type="ECO:0000256" key="6">
    <source>
        <dbReference type="ARBA" id="ARBA00022777"/>
    </source>
</evidence>
<keyword evidence="3 11" id="KW-0723">Serine/threonine-protein kinase</keyword>
<sequence>MSGNIQSIKNYRKLRVIGRGAHGLCSLYQKKSDALNKKVVIKSISLECRNETEKKAILYEAHLLNQLRHPNIIRLCSSFVELEQLHIVMEFVDGGTMDSMIRERNGNKMGQDLILYYFTQIILALNYIHNKNILHRDLKTQNIFLNRKRTIVKVGDFGISKELSSKNVASTGIFNDGDIDVRHWHSQLLIPEICEGRAYDIKSDIWSMGCVLYELVELKKAYDGDSFPSIVLRITRGKHGPISAEVSSQMKQLILHMLELDERQRPNTKDLLTHSLIIQKWYEIHVNLGRIEPPMME</sequence>
<dbReference type="InterPro" id="IPR051131">
    <property type="entry name" value="NEK_Ser/Thr_kinase_NIMA"/>
</dbReference>
<proteinExistence type="inferred from homology"/>
<dbReference type="WBParaSite" id="jg16968">
    <property type="protein sequence ID" value="jg16968"/>
    <property type="gene ID" value="jg16968"/>
</dbReference>
<evidence type="ECO:0000256" key="8">
    <source>
        <dbReference type="ARBA" id="ARBA00047899"/>
    </source>
</evidence>
<dbReference type="Proteomes" id="UP000887574">
    <property type="component" value="Unplaced"/>
</dbReference>
<evidence type="ECO:0000256" key="1">
    <source>
        <dbReference type="ARBA" id="ARBA00010886"/>
    </source>
</evidence>
<dbReference type="SMART" id="SM00220">
    <property type="entry name" value="S_TKc"/>
    <property type="match status" value="1"/>
</dbReference>
<dbReference type="InterPro" id="IPR008271">
    <property type="entry name" value="Ser/Thr_kinase_AS"/>
</dbReference>
<dbReference type="Pfam" id="PF00069">
    <property type="entry name" value="Pkinase"/>
    <property type="match status" value="1"/>
</dbReference>